<dbReference type="InterPro" id="IPR008972">
    <property type="entry name" value="Cupredoxin"/>
</dbReference>
<feature type="compositionally biased region" description="Acidic residues" evidence="1">
    <location>
        <begin position="150"/>
        <end position="167"/>
    </location>
</feature>
<reference evidence="3 4" key="1">
    <citation type="journal article" date="2025" name="Microbiol. Resour. Announc.">
        <title>Draft genome sequences for Neonectria magnoliae and Neonectria punicea, canker pathogens of Liriodendron tulipifera and Acer saccharum in West Virginia.</title>
        <authorList>
            <person name="Petronek H.M."/>
            <person name="Kasson M.T."/>
            <person name="Metheny A.M."/>
            <person name="Stauder C.M."/>
            <person name="Lovett B."/>
            <person name="Lynch S.C."/>
            <person name="Garnas J.R."/>
            <person name="Kasson L.R."/>
            <person name="Stajich J.E."/>
        </authorList>
    </citation>
    <scope>NUCLEOTIDE SEQUENCE [LARGE SCALE GENOMIC DNA]</scope>
    <source>
        <strain evidence="3 4">NRRL 64653</strain>
    </source>
</reference>
<accession>A0ABR1GVA1</accession>
<feature type="chain" id="PRO_5047246413" description="Phytocyanin domain-containing protein" evidence="2">
    <location>
        <begin position="20"/>
        <end position="191"/>
    </location>
</feature>
<feature type="region of interest" description="Disordered" evidence="1">
    <location>
        <begin position="143"/>
        <end position="167"/>
    </location>
</feature>
<organism evidence="3 4">
    <name type="scientific">Neonectria punicea</name>
    <dbReference type="NCBI Taxonomy" id="979145"/>
    <lineage>
        <taxon>Eukaryota</taxon>
        <taxon>Fungi</taxon>
        <taxon>Dikarya</taxon>
        <taxon>Ascomycota</taxon>
        <taxon>Pezizomycotina</taxon>
        <taxon>Sordariomycetes</taxon>
        <taxon>Hypocreomycetidae</taxon>
        <taxon>Hypocreales</taxon>
        <taxon>Nectriaceae</taxon>
        <taxon>Neonectria</taxon>
    </lineage>
</organism>
<dbReference type="InterPro" id="IPR052953">
    <property type="entry name" value="Ser-rich/MCO-related"/>
</dbReference>
<evidence type="ECO:0000256" key="2">
    <source>
        <dbReference type="SAM" id="SignalP"/>
    </source>
</evidence>
<evidence type="ECO:0000256" key="1">
    <source>
        <dbReference type="SAM" id="MobiDB-lite"/>
    </source>
</evidence>
<keyword evidence="2" id="KW-0732">Signal</keyword>
<dbReference type="PANTHER" id="PTHR34883">
    <property type="entry name" value="SERINE-RICH PROTEIN, PUTATIVE-RELATED-RELATED"/>
    <property type="match status" value="1"/>
</dbReference>
<dbReference type="PANTHER" id="PTHR34883:SF15">
    <property type="entry name" value="EXTRACELLULAR SERINE-RICH PROTEIN"/>
    <property type="match status" value="1"/>
</dbReference>
<dbReference type="SUPFAM" id="SSF49503">
    <property type="entry name" value="Cupredoxins"/>
    <property type="match status" value="1"/>
</dbReference>
<feature type="signal peptide" evidence="2">
    <location>
        <begin position="1"/>
        <end position="19"/>
    </location>
</feature>
<name>A0ABR1GVA1_9HYPO</name>
<comment type="caution">
    <text evidence="3">The sequence shown here is derived from an EMBL/GenBank/DDBJ whole genome shotgun (WGS) entry which is preliminary data.</text>
</comment>
<dbReference type="CDD" id="cd00920">
    <property type="entry name" value="Cupredoxin"/>
    <property type="match status" value="1"/>
</dbReference>
<gene>
    <name evidence="3" type="ORF">QQX98_008370</name>
</gene>
<dbReference type="Gene3D" id="2.60.40.420">
    <property type="entry name" value="Cupredoxins - blue copper proteins"/>
    <property type="match status" value="1"/>
</dbReference>
<evidence type="ECO:0008006" key="5">
    <source>
        <dbReference type="Google" id="ProtNLM"/>
    </source>
</evidence>
<proteinExistence type="predicted"/>
<sequence>MTSFKAVLASAALAYLASAKTIKITATSDNAFDPDSVEAEKGDVLEFHFEANHSVVAGDYKYPCSPLELGSGFFSGFVDDAEDKIFRVTVNDTEPIAFYSSREDECAQGMVGIVNPSQNKTLNDYKERASELSDGVTPGRVTYGGKLVDSDDADSDDDDSQSDNDDDNAARLLHVPVFGLLNAVGLVYLLI</sequence>
<dbReference type="Proteomes" id="UP001498476">
    <property type="component" value="Unassembled WGS sequence"/>
</dbReference>
<evidence type="ECO:0000313" key="3">
    <source>
        <dbReference type="EMBL" id="KAK7409462.1"/>
    </source>
</evidence>
<dbReference type="EMBL" id="JAZAVJ010000150">
    <property type="protein sequence ID" value="KAK7409462.1"/>
    <property type="molecule type" value="Genomic_DNA"/>
</dbReference>
<evidence type="ECO:0000313" key="4">
    <source>
        <dbReference type="Proteomes" id="UP001498476"/>
    </source>
</evidence>
<protein>
    <recommendedName>
        <fullName evidence="5">Phytocyanin domain-containing protein</fullName>
    </recommendedName>
</protein>
<keyword evidence="4" id="KW-1185">Reference proteome</keyword>